<feature type="domain" description="SusD-like N-terminal" evidence="8">
    <location>
        <begin position="89"/>
        <end position="227"/>
    </location>
</feature>
<name>A0A7K0G343_9SPHI</name>
<keyword evidence="5" id="KW-0998">Cell outer membrane</keyword>
<dbReference type="AlphaFoldDB" id="A0A7K0G343"/>
<keyword evidence="4" id="KW-0472">Membrane</keyword>
<reference evidence="9 10" key="1">
    <citation type="submission" date="2019-11" db="EMBL/GenBank/DDBJ databases">
        <title>Pedobacter petrophilus genome.</title>
        <authorList>
            <person name="Feldbauer M.J."/>
            <person name="Newman J.D."/>
        </authorList>
    </citation>
    <scope>NUCLEOTIDE SEQUENCE [LARGE SCALE GENOMIC DNA]</scope>
    <source>
        <strain evidence="9 10">LMG 29686</strain>
    </source>
</reference>
<comment type="caution">
    <text evidence="9">The sequence shown here is derived from an EMBL/GenBank/DDBJ whole genome shotgun (WGS) entry which is preliminary data.</text>
</comment>
<evidence type="ECO:0000256" key="1">
    <source>
        <dbReference type="ARBA" id="ARBA00004442"/>
    </source>
</evidence>
<gene>
    <name evidence="9" type="ORF">GJU39_19275</name>
</gene>
<dbReference type="Pfam" id="PF14322">
    <property type="entry name" value="SusD-like_3"/>
    <property type="match status" value="1"/>
</dbReference>
<dbReference type="CDD" id="cd08977">
    <property type="entry name" value="SusD"/>
    <property type="match status" value="1"/>
</dbReference>
<evidence type="ECO:0000313" key="9">
    <source>
        <dbReference type="EMBL" id="MRX78227.1"/>
    </source>
</evidence>
<dbReference type="GO" id="GO:0009279">
    <property type="term" value="C:cell outer membrane"/>
    <property type="evidence" value="ECO:0007669"/>
    <property type="project" value="UniProtKB-SubCell"/>
</dbReference>
<dbReference type="Pfam" id="PF07980">
    <property type="entry name" value="SusD_RagB"/>
    <property type="match status" value="1"/>
</dbReference>
<dbReference type="OrthoDB" id="621570at2"/>
<accession>A0A7K0G343</accession>
<organism evidence="9 10">
    <name type="scientific">Pedobacter petrophilus</name>
    <dbReference type="NCBI Taxonomy" id="1908241"/>
    <lineage>
        <taxon>Bacteria</taxon>
        <taxon>Pseudomonadati</taxon>
        <taxon>Bacteroidota</taxon>
        <taxon>Sphingobacteriia</taxon>
        <taxon>Sphingobacteriales</taxon>
        <taxon>Sphingobacteriaceae</taxon>
        <taxon>Pedobacter</taxon>
    </lineage>
</organism>
<dbReference type="SUPFAM" id="SSF48452">
    <property type="entry name" value="TPR-like"/>
    <property type="match status" value="1"/>
</dbReference>
<dbReference type="EMBL" id="WKKH01000044">
    <property type="protein sequence ID" value="MRX78227.1"/>
    <property type="molecule type" value="Genomic_DNA"/>
</dbReference>
<comment type="subcellular location">
    <subcellularLocation>
        <location evidence="1">Cell outer membrane</location>
    </subcellularLocation>
</comment>
<dbReference type="InterPro" id="IPR012944">
    <property type="entry name" value="SusD_RagB_dom"/>
</dbReference>
<dbReference type="InterPro" id="IPR033985">
    <property type="entry name" value="SusD-like_N"/>
</dbReference>
<dbReference type="RefSeq" id="WP_154282636.1">
    <property type="nucleotide sequence ID" value="NZ_JBHUJQ010000001.1"/>
</dbReference>
<evidence type="ECO:0000256" key="5">
    <source>
        <dbReference type="ARBA" id="ARBA00023237"/>
    </source>
</evidence>
<dbReference type="InterPro" id="IPR011990">
    <property type="entry name" value="TPR-like_helical_dom_sf"/>
</dbReference>
<evidence type="ECO:0000256" key="4">
    <source>
        <dbReference type="ARBA" id="ARBA00023136"/>
    </source>
</evidence>
<evidence type="ECO:0000256" key="3">
    <source>
        <dbReference type="ARBA" id="ARBA00022729"/>
    </source>
</evidence>
<sequence>MRKAYKNFIYKTLILAIVVSAPSCKKFVELGAPPTQILFADAFKTDASAQSVVLGLYSNNVTTSTIGNFTFLTGISADDLQYNSTDPIFQEFANNAITTTNASNANSVWGNSYSLIKNTNNAISGLTASTTLTPSVKDQLLGEAKFIRAFVYLYLVNLFGDVPLPLKDDYSAFENAALPRTSSAQVYAQIIKDLTEAQASLPVAYVGTFRGRINKYAATALLARVYLYQKDYANAELQATQVISSGVYSLPTPDVAFVNNSNEIIWQIGNLTGISLFGGNYVTVGATTIPAFSLSETTYRSFESVVDLRRTNWVAPKTVSGKVLYGISKFKLSSGTGNEYNVVLRFAEQYLIRAEARAQLNNLSGAKLDLDAIRTRAGLPGINATFNQAQMLAAVEQERKVELFGEWGHRWFDLKRTTRADAVLGSLKPTTWKSTSVLYPIPQSQILINNALTQNPGYN</sequence>
<dbReference type="Gene3D" id="1.25.40.390">
    <property type="match status" value="1"/>
</dbReference>
<evidence type="ECO:0000259" key="8">
    <source>
        <dbReference type="Pfam" id="PF14322"/>
    </source>
</evidence>
<feature type="signal peptide" evidence="6">
    <location>
        <begin position="1"/>
        <end position="21"/>
    </location>
</feature>
<protein>
    <submittedName>
        <fullName evidence="9">RagB/SusD family nutrient uptake outer membrane protein</fullName>
    </submittedName>
</protein>
<feature type="domain" description="RagB/SusD" evidence="7">
    <location>
        <begin position="332"/>
        <end position="458"/>
    </location>
</feature>
<evidence type="ECO:0000259" key="7">
    <source>
        <dbReference type="Pfam" id="PF07980"/>
    </source>
</evidence>
<evidence type="ECO:0000256" key="6">
    <source>
        <dbReference type="SAM" id="SignalP"/>
    </source>
</evidence>
<evidence type="ECO:0000313" key="10">
    <source>
        <dbReference type="Proteomes" id="UP000487757"/>
    </source>
</evidence>
<keyword evidence="3 6" id="KW-0732">Signal</keyword>
<dbReference type="Proteomes" id="UP000487757">
    <property type="component" value="Unassembled WGS sequence"/>
</dbReference>
<comment type="similarity">
    <text evidence="2">Belongs to the SusD family.</text>
</comment>
<evidence type="ECO:0000256" key="2">
    <source>
        <dbReference type="ARBA" id="ARBA00006275"/>
    </source>
</evidence>
<feature type="chain" id="PRO_5029726675" evidence="6">
    <location>
        <begin position="22"/>
        <end position="459"/>
    </location>
</feature>
<proteinExistence type="inferred from homology"/>
<keyword evidence="10" id="KW-1185">Reference proteome</keyword>